<proteinExistence type="predicted"/>
<reference evidence="2 3" key="1">
    <citation type="journal article" date="2016" name="Mol. Biol. Evol.">
        <title>Comparative Genomics of Early-Diverging Mushroom-Forming Fungi Provides Insights into the Origins of Lignocellulose Decay Capabilities.</title>
        <authorList>
            <person name="Nagy L.G."/>
            <person name="Riley R."/>
            <person name="Tritt A."/>
            <person name="Adam C."/>
            <person name="Daum C."/>
            <person name="Floudas D."/>
            <person name="Sun H."/>
            <person name="Yadav J.S."/>
            <person name="Pangilinan J."/>
            <person name="Larsson K.H."/>
            <person name="Matsuura K."/>
            <person name="Barry K."/>
            <person name="Labutti K."/>
            <person name="Kuo R."/>
            <person name="Ohm R.A."/>
            <person name="Bhattacharya S.S."/>
            <person name="Shirouzu T."/>
            <person name="Yoshinaga Y."/>
            <person name="Martin F.M."/>
            <person name="Grigoriev I.V."/>
            <person name="Hibbett D.S."/>
        </authorList>
    </citation>
    <scope>NUCLEOTIDE SEQUENCE [LARGE SCALE GENOMIC DNA]</scope>
    <source>
        <strain evidence="2 3">CBS 109695</strain>
    </source>
</reference>
<evidence type="ECO:0000256" key="1">
    <source>
        <dbReference type="SAM" id="MobiDB-lite"/>
    </source>
</evidence>
<organism evidence="2 3">
    <name type="scientific">Athelia psychrophila</name>
    <dbReference type="NCBI Taxonomy" id="1759441"/>
    <lineage>
        <taxon>Eukaryota</taxon>
        <taxon>Fungi</taxon>
        <taxon>Dikarya</taxon>
        <taxon>Basidiomycota</taxon>
        <taxon>Agaricomycotina</taxon>
        <taxon>Agaricomycetes</taxon>
        <taxon>Agaricomycetidae</taxon>
        <taxon>Atheliales</taxon>
        <taxon>Atheliaceae</taxon>
        <taxon>Athelia</taxon>
    </lineage>
</organism>
<accession>A0A167VWG5</accession>
<dbReference type="AlphaFoldDB" id="A0A167VWG5"/>
<dbReference type="EMBL" id="KV417838">
    <property type="protein sequence ID" value="KZP05444.1"/>
    <property type="molecule type" value="Genomic_DNA"/>
</dbReference>
<sequence length="143" mass="15929">MEDLCKRFPEDALPAFPIYDDPTMWTGAPTGPTAPPPQYNRPPRSAYQQQNWNEGAHGQGPVPNGTTELFLRQQSLYEAQGHRQLAQHNHFNPPHHLNGPPIIPATPSRPPAPVLPLQIREDSTDREIEDTDTITTGVHAFAQ</sequence>
<feature type="region of interest" description="Disordered" evidence="1">
    <location>
        <begin position="79"/>
        <end position="113"/>
    </location>
</feature>
<gene>
    <name evidence="2" type="ORF">FIBSPDRAFT_967268</name>
</gene>
<keyword evidence="3" id="KW-1185">Reference proteome</keyword>
<dbReference type="Proteomes" id="UP000076532">
    <property type="component" value="Unassembled WGS sequence"/>
</dbReference>
<protein>
    <submittedName>
        <fullName evidence="2">Uncharacterized protein</fullName>
    </submittedName>
</protein>
<feature type="compositionally biased region" description="Basic and acidic residues" evidence="1">
    <location>
        <begin position="1"/>
        <end position="10"/>
    </location>
</feature>
<feature type="compositionally biased region" description="Pro residues" evidence="1">
    <location>
        <begin position="101"/>
        <end position="113"/>
    </location>
</feature>
<feature type="region of interest" description="Disordered" evidence="1">
    <location>
        <begin position="1"/>
        <end position="66"/>
    </location>
</feature>
<name>A0A167VWG5_9AGAM</name>
<evidence type="ECO:0000313" key="2">
    <source>
        <dbReference type="EMBL" id="KZP05444.1"/>
    </source>
</evidence>
<evidence type="ECO:0000313" key="3">
    <source>
        <dbReference type="Proteomes" id="UP000076532"/>
    </source>
</evidence>